<name>A0AAD9X133_9ROSI</name>
<gene>
    <name evidence="1" type="ORF">Ddye_018040</name>
</gene>
<proteinExistence type="predicted"/>
<dbReference type="Proteomes" id="UP001280121">
    <property type="component" value="Unassembled WGS sequence"/>
</dbReference>
<evidence type="ECO:0008006" key="3">
    <source>
        <dbReference type="Google" id="ProtNLM"/>
    </source>
</evidence>
<dbReference type="AlphaFoldDB" id="A0AAD9X133"/>
<protein>
    <recommendedName>
        <fullName evidence="3">DUF4283 domain-containing protein</fullName>
    </recommendedName>
</protein>
<dbReference type="EMBL" id="JANJYI010000005">
    <property type="protein sequence ID" value="KAK2650551.1"/>
    <property type="molecule type" value="Genomic_DNA"/>
</dbReference>
<evidence type="ECO:0000313" key="1">
    <source>
        <dbReference type="EMBL" id="KAK2650551.1"/>
    </source>
</evidence>
<evidence type="ECO:0000313" key="2">
    <source>
        <dbReference type="Proteomes" id="UP001280121"/>
    </source>
</evidence>
<accession>A0AAD9X133</accession>
<sequence>MLGMMMMHHRQTALALPAVQWADIRVYRHGSPGIESEAEVGVVLHFGRLQVVMRESRVVLVRWPAIDRVQGVSLAVSTMNAEEVGKLCASLSLTDREGPVHKLQDGLKIAEAQKLVLCLTGKFLSPNLINRDAFRTLIPKITNVYAFHFQLLEDRRRVLTGGPWSFDNALIVLKEPAGKGAIKSLNFNQAEFWV</sequence>
<keyword evidence="2" id="KW-1185">Reference proteome</keyword>
<organism evidence="1 2">
    <name type="scientific">Dipteronia dyeriana</name>
    <dbReference type="NCBI Taxonomy" id="168575"/>
    <lineage>
        <taxon>Eukaryota</taxon>
        <taxon>Viridiplantae</taxon>
        <taxon>Streptophyta</taxon>
        <taxon>Embryophyta</taxon>
        <taxon>Tracheophyta</taxon>
        <taxon>Spermatophyta</taxon>
        <taxon>Magnoliopsida</taxon>
        <taxon>eudicotyledons</taxon>
        <taxon>Gunneridae</taxon>
        <taxon>Pentapetalae</taxon>
        <taxon>rosids</taxon>
        <taxon>malvids</taxon>
        <taxon>Sapindales</taxon>
        <taxon>Sapindaceae</taxon>
        <taxon>Hippocastanoideae</taxon>
        <taxon>Acereae</taxon>
        <taxon>Dipteronia</taxon>
    </lineage>
</organism>
<reference evidence="1" key="1">
    <citation type="journal article" date="2023" name="Plant J.">
        <title>Genome sequences and population genomics provide insights into the demographic history, inbreeding, and mutation load of two 'living fossil' tree species of Dipteronia.</title>
        <authorList>
            <person name="Feng Y."/>
            <person name="Comes H.P."/>
            <person name="Chen J."/>
            <person name="Zhu S."/>
            <person name="Lu R."/>
            <person name="Zhang X."/>
            <person name="Li P."/>
            <person name="Qiu J."/>
            <person name="Olsen K.M."/>
            <person name="Qiu Y."/>
        </authorList>
    </citation>
    <scope>NUCLEOTIDE SEQUENCE</scope>
    <source>
        <strain evidence="1">KIB01</strain>
    </source>
</reference>
<comment type="caution">
    <text evidence="1">The sequence shown here is derived from an EMBL/GenBank/DDBJ whole genome shotgun (WGS) entry which is preliminary data.</text>
</comment>